<protein>
    <submittedName>
        <fullName evidence="4">Tetratricopeptide repeat protein</fullName>
    </submittedName>
</protein>
<comment type="caution">
    <text evidence="4">The sequence shown here is derived from an EMBL/GenBank/DDBJ whole genome shotgun (WGS) entry which is preliminary data.</text>
</comment>
<dbReference type="Pfam" id="PF13424">
    <property type="entry name" value="TPR_12"/>
    <property type="match status" value="1"/>
</dbReference>
<evidence type="ECO:0000313" key="4">
    <source>
        <dbReference type="EMBL" id="MBV6343345.1"/>
    </source>
</evidence>
<accession>A0ABS6S418</accession>
<keyword evidence="2 3" id="KW-0802">TPR repeat</keyword>
<reference evidence="4 5" key="1">
    <citation type="journal article" date="2020" name="J Geophys Res Biogeosci">
        <title>Magnetotaxis as an Adaptation to Enable Bacterial Shuttling of Microbial Sulfur and Sulfur Cycling Across Aquatic Oxic#Anoxic Interfaces.</title>
        <authorList>
            <person name="Li J."/>
            <person name="Liu P."/>
            <person name="Wang J."/>
            <person name="Roberts A.P."/>
            <person name="Pan Y."/>
        </authorList>
    </citation>
    <scope>NUCLEOTIDE SEQUENCE [LARGE SCALE GENOMIC DNA]</scope>
    <source>
        <strain evidence="4 5">MYR-1_YQ</strain>
    </source>
</reference>
<evidence type="ECO:0000256" key="2">
    <source>
        <dbReference type="ARBA" id="ARBA00022803"/>
    </source>
</evidence>
<keyword evidence="5" id="KW-1185">Reference proteome</keyword>
<name>A0ABS6S418_9BACT</name>
<organism evidence="4 5">
    <name type="scientific">Candidatus Magnetobacterium casense</name>
    <dbReference type="NCBI Taxonomy" id="1455061"/>
    <lineage>
        <taxon>Bacteria</taxon>
        <taxon>Pseudomonadati</taxon>
        <taxon>Nitrospirota</taxon>
        <taxon>Thermodesulfovibrionia</taxon>
        <taxon>Thermodesulfovibrionales</taxon>
        <taxon>Candidatus Magnetobacteriaceae</taxon>
        <taxon>Candidatus Magnetobacterium</taxon>
    </lineage>
</organism>
<dbReference type="EMBL" id="JABXWD010000543">
    <property type="protein sequence ID" value="MBV6343345.1"/>
    <property type="molecule type" value="Genomic_DNA"/>
</dbReference>
<evidence type="ECO:0000313" key="5">
    <source>
        <dbReference type="Proteomes" id="UP001196980"/>
    </source>
</evidence>
<sequence length="93" mass="10488">MRNHSLAISLEIYGERHPSVATSYNNIGEAWRALGDPKQAIAFYEKSLAIFLEVYGERHPSLATTYNNLAYVYRQSGEPEKAAYYTAKAKGAW</sequence>
<keyword evidence="1" id="KW-0677">Repeat</keyword>
<evidence type="ECO:0000256" key="3">
    <source>
        <dbReference type="PROSITE-ProRule" id="PRU00339"/>
    </source>
</evidence>
<evidence type="ECO:0000256" key="1">
    <source>
        <dbReference type="ARBA" id="ARBA00022737"/>
    </source>
</evidence>
<dbReference type="InterPro" id="IPR019734">
    <property type="entry name" value="TPR_rpt"/>
</dbReference>
<dbReference type="RefSeq" id="WP_218253958.1">
    <property type="nucleotide sequence ID" value="NZ_JABXWD010000543.1"/>
</dbReference>
<proteinExistence type="predicted"/>
<dbReference type="SMART" id="SM00028">
    <property type="entry name" value="TPR"/>
    <property type="match status" value="1"/>
</dbReference>
<dbReference type="Proteomes" id="UP001196980">
    <property type="component" value="Unassembled WGS sequence"/>
</dbReference>
<dbReference type="PANTHER" id="PTHR45641">
    <property type="entry name" value="TETRATRICOPEPTIDE REPEAT PROTEIN (AFU_ORTHOLOGUE AFUA_6G03870)"/>
    <property type="match status" value="1"/>
</dbReference>
<feature type="repeat" description="TPR" evidence="3">
    <location>
        <begin position="21"/>
        <end position="54"/>
    </location>
</feature>
<dbReference type="PROSITE" id="PS50005">
    <property type="entry name" value="TPR"/>
    <property type="match status" value="1"/>
</dbReference>
<gene>
    <name evidence="4" type="ORF">HWQ67_17345</name>
</gene>
<dbReference type="PANTHER" id="PTHR45641:SF1">
    <property type="entry name" value="AAA+ ATPASE DOMAIN-CONTAINING PROTEIN"/>
    <property type="match status" value="1"/>
</dbReference>